<dbReference type="Pfam" id="PF12010">
    <property type="entry name" value="DUF3502"/>
    <property type="match status" value="1"/>
</dbReference>
<evidence type="ECO:0000259" key="1">
    <source>
        <dbReference type="Pfam" id="PF12010"/>
    </source>
</evidence>
<sequence length="76" mass="8454">MIRLRSGLLRTNASHLSSTYFSQVIGEQIPAIIFGKTDDPAKAVNDLREKLKSAGYEKVKAEIQSQLDAFKKLMEG</sequence>
<dbReference type="RefSeq" id="WP_125659893.1">
    <property type="nucleotide sequence ID" value="NZ_AP019308.1"/>
</dbReference>
<dbReference type="Proteomes" id="UP000275368">
    <property type="component" value="Chromosome"/>
</dbReference>
<keyword evidence="3" id="KW-1185">Reference proteome</keyword>
<dbReference type="InterPro" id="IPR022627">
    <property type="entry name" value="DUF3502"/>
</dbReference>
<name>A0A3G9ITJ8_9BACL</name>
<dbReference type="EMBL" id="AP019308">
    <property type="protein sequence ID" value="BBH22197.1"/>
    <property type="molecule type" value="Genomic_DNA"/>
</dbReference>
<reference evidence="2 3" key="1">
    <citation type="submission" date="2018-11" db="EMBL/GenBank/DDBJ databases">
        <title>Complete genome sequence of Paenibacillus baekrokdamisoli strain KCTC 33723.</title>
        <authorList>
            <person name="Kang S.W."/>
            <person name="Lee K.C."/>
            <person name="Kim K.K."/>
            <person name="Kim J.S."/>
            <person name="Kim D.S."/>
            <person name="Ko S.H."/>
            <person name="Yang S.H."/>
            <person name="Lee J.S."/>
        </authorList>
    </citation>
    <scope>NUCLEOTIDE SEQUENCE [LARGE SCALE GENOMIC DNA]</scope>
    <source>
        <strain evidence="2 3">KCTC 33723</strain>
    </source>
</reference>
<evidence type="ECO:0000313" key="3">
    <source>
        <dbReference type="Proteomes" id="UP000275368"/>
    </source>
</evidence>
<evidence type="ECO:0000313" key="2">
    <source>
        <dbReference type="EMBL" id="BBH22197.1"/>
    </source>
</evidence>
<dbReference type="SUPFAM" id="SSF53850">
    <property type="entry name" value="Periplasmic binding protein-like II"/>
    <property type="match status" value="1"/>
</dbReference>
<organism evidence="2 3">
    <name type="scientific">Paenibacillus baekrokdamisoli</name>
    <dbReference type="NCBI Taxonomy" id="1712516"/>
    <lineage>
        <taxon>Bacteria</taxon>
        <taxon>Bacillati</taxon>
        <taxon>Bacillota</taxon>
        <taxon>Bacilli</taxon>
        <taxon>Bacillales</taxon>
        <taxon>Paenibacillaceae</taxon>
        <taxon>Paenibacillus</taxon>
    </lineage>
</organism>
<dbReference type="AlphaFoldDB" id="A0A3G9ITJ8"/>
<gene>
    <name evidence="2" type="ORF">Back11_35420</name>
</gene>
<feature type="domain" description="DUF3502" evidence="1">
    <location>
        <begin position="22"/>
        <end position="72"/>
    </location>
</feature>
<dbReference type="OrthoDB" id="2636783at2"/>
<accession>A0A3G9ITJ8</accession>
<dbReference type="KEGG" id="pbk:Back11_35420"/>
<protein>
    <recommendedName>
        <fullName evidence="1">DUF3502 domain-containing protein</fullName>
    </recommendedName>
</protein>
<proteinExistence type="predicted"/>